<organism evidence="2 3">
    <name type="scientific">Aspergillus leporis</name>
    <dbReference type="NCBI Taxonomy" id="41062"/>
    <lineage>
        <taxon>Eukaryota</taxon>
        <taxon>Fungi</taxon>
        <taxon>Dikarya</taxon>
        <taxon>Ascomycota</taxon>
        <taxon>Pezizomycotina</taxon>
        <taxon>Eurotiomycetes</taxon>
        <taxon>Eurotiomycetidae</taxon>
        <taxon>Eurotiales</taxon>
        <taxon>Aspergillaceae</taxon>
        <taxon>Aspergillus</taxon>
        <taxon>Aspergillus subgen. Circumdati</taxon>
    </lineage>
</organism>
<dbReference type="SUPFAM" id="SSF51735">
    <property type="entry name" value="NAD(P)-binding Rossmann-fold domains"/>
    <property type="match status" value="1"/>
</dbReference>
<accession>A0A5N5WIF9</accession>
<gene>
    <name evidence="2" type="ORF">BDV29DRAFT_200711</name>
</gene>
<dbReference type="InterPro" id="IPR001509">
    <property type="entry name" value="Epimerase_deHydtase"/>
</dbReference>
<dbReference type="Gene3D" id="3.40.50.720">
    <property type="entry name" value="NAD(P)-binding Rossmann-like Domain"/>
    <property type="match status" value="1"/>
</dbReference>
<evidence type="ECO:0000313" key="3">
    <source>
        <dbReference type="Proteomes" id="UP000326565"/>
    </source>
</evidence>
<dbReference type="OrthoDB" id="10262413at2759"/>
<evidence type="ECO:0000313" key="2">
    <source>
        <dbReference type="EMBL" id="KAB8067114.1"/>
    </source>
</evidence>
<dbReference type="Proteomes" id="UP000326565">
    <property type="component" value="Unassembled WGS sequence"/>
</dbReference>
<name>A0A5N5WIF9_9EURO</name>
<protein>
    <submittedName>
        <fullName evidence="2">NAD(P)-binding protein</fullName>
    </submittedName>
</protein>
<dbReference type="GO" id="GO:0005737">
    <property type="term" value="C:cytoplasm"/>
    <property type="evidence" value="ECO:0007669"/>
    <property type="project" value="TreeGrafter"/>
</dbReference>
<dbReference type="AlphaFoldDB" id="A0A5N5WIF9"/>
<sequence>MAQTFFVTGGSGFIGSVVVEQAVADGNTVHALSRSETSDEKLRKLGAVPIRGDLTSLDVLRVQSAAADAVIHMATAYVLGQGTYEDVRHIDVAAVDAIADGLAGSDKALIVTNGTLCVPQDPSGAETTEETPTEANPLNTRVKTEEHSLGLVSRGIRAMVVRIPPYTYGRGGSGVTMFMKMAKGSMTCVDGGKNRISSVYVDDAARLYLLAVKKGRAGDIFNAVASTTVTAREVFGAIADALGVPLIDMTEEEAQQKIGPMFTFFLKIENRASGAKAREVLGWEPKGPGLVNEIANGSYQAVAAELRE</sequence>
<dbReference type="InterPro" id="IPR051783">
    <property type="entry name" value="NAD(P)-dependent_oxidoreduct"/>
</dbReference>
<dbReference type="EMBL" id="ML732566">
    <property type="protein sequence ID" value="KAB8067114.1"/>
    <property type="molecule type" value="Genomic_DNA"/>
</dbReference>
<feature type="domain" description="NAD-dependent epimerase/dehydratase" evidence="1">
    <location>
        <begin position="6"/>
        <end position="222"/>
    </location>
</feature>
<evidence type="ECO:0000259" key="1">
    <source>
        <dbReference type="Pfam" id="PF01370"/>
    </source>
</evidence>
<dbReference type="InterPro" id="IPR036291">
    <property type="entry name" value="NAD(P)-bd_dom_sf"/>
</dbReference>
<dbReference type="Pfam" id="PF01370">
    <property type="entry name" value="Epimerase"/>
    <property type="match status" value="1"/>
</dbReference>
<keyword evidence="3" id="KW-1185">Reference proteome</keyword>
<dbReference type="PANTHER" id="PTHR48079:SF5">
    <property type="entry name" value="DEPENDENT EPIMERASE_DEHYDRATASE, PUTATIVE (AFU_ORTHOLOGUE AFUA_7G00180)-RELATED"/>
    <property type="match status" value="1"/>
</dbReference>
<dbReference type="GO" id="GO:0004029">
    <property type="term" value="F:aldehyde dehydrogenase (NAD+) activity"/>
    <property type="evidence" value="ECO:0007669"/>
    <property type="project" value="TreeGrafter"/>
</dbReference>
<proteinExistence type="predicted"/>
<dbReference type="PANTHER" id="PTHR48079">
    <property type="entry name" value="PROTEIN YEEZ"/>
    <property type="match status" value="1"/>
</dbReference>
<reference evidence="2 3" key="1">
    <citation type="submission" date="2019-04" db="EMBL/GenBank/DDBJ databases">
        <title>Friends and foes A comparative genomics study of 23 Aspergillus species from section Flavi.</title>
        <authorList>
            <consortium name="DOE Joint Genome Institute"/>
            <person name="Kjaerbolling I."/>
            <person name="Vesth T."/>
            <person name="Frisvad J.C."/>
            <person name="Nybo J.L."/>
            <person name="Theobald S."/>
            <person name="Kildgaard S."/>
            <person name="Isbrandt T."/>
            <person name="Kuo A."/>
            <person name="Sato A."/>
            <person name="Lyhne E.K."/>
            <person name="Kogle M.E."/>
            <person name="Wiebenga A."/>
            <person name="Kun R.S."/>
            <person name="Lubbers R.J."/>
            <person name="Makela M.R."/>
            <person name="Barry K."/>
            <person name="Chovatia M."/>
            <person name="Clum A."/>
            <person name="Daum C."/>
            <person name="Haridas S."/>
            <person name="He G."/>
            <person name="LaButti K."/>
            <person name="Lipzen A."/>
            <person name="Mondo S."/>
            <person name="Riley R."/>
            <person name="Salamov A."/>
            <person name="Simmons B.A."/>
            <person name="Magnuson J.K."/>
            <person name="Henrissat B."/>
            <person name="Mortensen U.H."/>
            <person name="Larsen T.O."/>
            <person name="Devries R.P."/>
            <person name="Grigoriev I.V."/>
            <person name="Machida M."/>
            <person name="Baker S.E."/>
            <person name="Andersen M.R."/>
        </authorList>
    </citation>
    <scope>NUCLEOTIDE SEQUENCE [LARGE SCALE GENOMIC DNA]</scope>
    <source>
        <strain evidence="2 3">CBS 151.66</strain>
    </source>
</reference>